<name>A0AAT9HUW2_9ACTN</name>
<reference evidence="2" key="1">
    <citation type="submission" date="2024-06" db="EMBL/GenBank/DDBJ databases">
        <authorList>
            <consortium name="consrtm"/>
            <person name="Uemura M."/>
            <person name="Terahara T."/>
        </authorList>
    </citation>
    <scope>NUCLEOTIDE SEQUENCE</scope>
    <source>
        <strain evidence="2">KM77-8</strain>
    </source>
</reference>
<gene>
    <name evidence="2" type="ORF">SHKM778_74620</name>
</gene>
<protein>
    <submittedName>
        <fullName evidence="2">Uncharacterized protein</fullName>
    </submittedName>
</protein>
<dbReference type="EMBL" id="AP035768">
    <property type="protein sequence ID" value="BFO21074.1"/>
    <property type="molecule type" value="Genomic_DNA"/>
</dbReference>
<feature type="region of interest" description="Disordered" evidence="1">
    <location>
        <begin position="46"/>
        <end position="81"/>
    </location>
</feature>
<accession>A0AAT9HUW2</accession>
<feature type="compositionally biased region" description="Basic and acidic residues" evidence="1">
    <location>
        <begin position="58"/>
        <end position="68"/>
    </location>
</feature>
<dbReference type="AlphaFoldDB" id="A0AAT9HUW2"/>
<sequence>MGGTAVSSRVHRGGQGHRAFQRALQYGESDLEQAACALVRAASQAAGGAQTADVGDQVGREGEGDHHGHAQFVQGAGEGFE</sequence>
<reference evidence="2" key="2">
    <citation type="submission" date="2024-07" db="EMBL/GenBank/DDBJ databases">
        <title>Streptomyces haneummycinica sp. nov., a new antibiotic-producing actinobacterium isolated from marine sediment.</title>
        <authorList>
            <person name="Uemura M."/>
            <person name="Hamada M."/>
            <person name="Hirano S."/>
            <person name="Kobayashi K."/>
            <person name="Ohshiro T."/>
            <person name="Kobayashi T."/>
            <person name="Terahara T."/>
        </authorList>
    </citation>
    <scope>NUCLEOTIDE SEQUENCE</scope>
    <source>
        <strain evidence="2">KM77-8</strain>
    </source>
</reference>
<evidence type="ECO:0000313" key="2">
    <source>
        <dbReference type="EMBL" id="BFO21074.1"/>
    </source>
</evidence>
<proteinExistence type="predicted"/>
<organism evidence="2">
    <name type="scientific">Streptomyces haneummycinicus</name>
    <dbReference type="NCBI Taxonomy" id="3074435"/>
    <lineage>
        <taxon>Bacteria</taxon>
        <taxon>Bacillati</taxon>
        <taxon>Actinomycetota</taxon>
        <taxon>Actinomycetes</taxon>
        <taxon>Kitasatosporales</taxon>
        <taxon>Streptomycetaceae</taxon>
        <taxon>Streptomyces</taxon>
    </lineage>
</organism>
<evidence type="ECO:0000256" key="1">
    <source>
        <dbReference type="SAM" id="MobiDB-lite"/>
    </source>
</evidence>